<dbReference type="EMBL" id="CP003003">
    <property type="protein sequence ID" value="AEO56048.1"/>
    <property type="molecule type" value="Genomic_DNA"/>
</dbReference>
<evidence type="ECO:0000313" key="3">
    <source>
        <dbReference type="Proteomes" id="UP000007322"/>
    </source>
</evidence>
<dbReference type="RefSeq" id="XP_003661293.1">
    <property type="nucleotide sequence ID" value="XM_003661245.1"/>
</dbReference>
<proteinExistence type="predicted"/>
<evidence type="ECO:0000256" key="1">
    <source>
        <dbReference type="SAM" id="MobiDB-lite"/>
    </source>
</evidence>
<dbReference type="VEuPathDB" id="FungiDB:MYCTH_2300508"/>
<organism evidence="2 3">
    <name type="scientific">Thermothelomyces thermophilus (strain ATCC 42464 / BCRC 31852 / DSM 1799)</name>
    <name type="common">Sporotrichum thermophile</name>
    <dbReference type="NCBI Taxonomy" id="573729"/>
    <lineage>
        <taxon>Eukaryota</taxon>
        <taxon>Fungi</taxon>
        <taxon>Dikarya</taxon>
        <taxon>Ascomycota</taxon>
        <taxon>Pezizomycotina</taxon>
        <taxon>Sordariomycetes</taxon>
        <taxon>Sordariomycetidae</taxon>
        <taxon>Sordariales</taxon>
        <taxon>Chaetomiaceae</taxon>
        <taxon>Thermothelomyces</taxon>
    </lineage>
</organism>
<sequence>MRVLSYRLVTTASRWARGPSFTAAESKIFEPTVPTSPAPSRPALNQPPIRASAARTKTWMSWDRLRERDEWEDLDVWEEKIKEVENSQAAIDSQVASIRKGLAEMDPLCPEAIDRVQELRSRIEKLSSGARQPSTRAQTETVTIPKTPGVLASHYINGVRHGAGI</sequence>
<protein>
    <submittedName>
        <fullName evidence="2">Uncharacterized protein</fullName>
    </submittedName>
</protein>
<feature type="region of interest" description="Disordered" evidence="1">
    <location>
        <begin position="31"/>
        <end position="52"/>
    </location>
</feature>
<dbReference type="HOGENOM" id="CLU_1611942_0_0_1"/>
<dbReference type="KEGG" id="mtm:MYCTH_2300508"/>
<name>G2Q7D7_THET4</name>
<evidence type="ECO:0000313" key="2">
    <source>
        <dbReference type="EMBL" id="AEO56048.1"/>
    </source>
</evidence>
<accession>G2Q7D7</accession>
<keyword evidence="3" id="KW-1185">Reference proteome</keyword>
<gene>
    <name evidence="2" type="ORF">MYCTH_2300508</name>
</gene>
<dbReference type="GeneID" id="11511972"/>
<dbReference type="InParanoid" id="G2Q7D7"/>
<dbReference type="Proteomes" id="UP000007322">
    <property type="component" value="Chromosome 2"/>
</dbReference>
<reference evidence="2 3" key="1">
    <citation type="journal article" date="2011" name="Nat. Biotechnol.">
        <title>Comparative genomic analysis of the thermophilic biomass-degrading fungi Myceliophthora thermophila and Thielavia terrestris.</title>
        <authorList>
            <person name="Berka R.M."/>
            <person name="Grigoriev I.V."/>
            <person name="Otillar R."/>
            <person name="Salamov A."/>
            <person name="Grimwood J."/>
            <person name="Reid I."/>
            <person name="Ishmael N."/>
            <person name="John T."/>
            <person name="Darmond C."/>
            <person name="Moisan M.-C."/>
            <person name="Henrissat B."/>
            <person name="Coutinho P.M."/>
            <person name="Lombard V."/>
            <person name="Natvig D.O."/>
            <person name="Lindquist E."/>
            <person name="Schmutz J."/>
            <person name="Lucas S."/>
            <person name="Harris P."/>
            <person name="Powlowski J."/>
            <person name="Bellemare A."/>
            <person name="Taylor D."/>
            <person name="Butler G."/>
            <person name="de Vries R.P."/>
            <person name="Allijn I.E."/>
            <person name="van den Brink J."/>
            <person name="Ushinsky S."/>
            <person name="Storms R."/>
            <person name="Powell A.J."/>
            <person name="Paulsen I.T."/>
            <person name="Elbourne L.D.H."/>
            <person name="Baker S.E."/>
            <person name="Magnuson J."/>
            <person name="LaBoissiere S."/>
            <person name="Clutterbuck A.J."/>
            <person name="Martinez D."/>
            <person name="Wogulis M."/>
            <person name="de Leon A.L."/>
            <person name="Rey M.W."/>
            <person name="Tsang A."/>
        </authorList>
    </citation>
    <scope>NUCLEOTIDE SEQUENCE [LARGE SCALE GENOMIC DNA]</scope>
    <source>
        <strain evidence="3">ATCC 42464 / BCRC 31852 / DSM 1799</strain>
    </source>
</reference>
<dbReference type="AlphaFoldDB" id="G2Q7D7"/>